<protein>
    <submittedName>
        <fullName evidence="2">Uncharacterized protein</fullName>
    </submittedName>
</protein>
<accession>A0A3P3XV22</accession>
<dbReference type="EMBL" id="FWDO01000008">
    <property type="protein sequence ID" value="SLM20009.1"/>
    <property type="molecule type" value="Genomic_DNA"/>
</dbReference>
<evidence type="ECO:0000313" key="2">
    <source>
        <dbReference type="EMBL" id="SLM20009.1"/>
    </source>
</evidence>
<reference evidence="2" key="1">
    <citation type="submission" date="2017-02" db="EMBL/GenBank/DDBJ databases">
        <authorList>
            <person name="Regsiter A."/>
            <person name="William W."/>
        </authorList>
    </citation>
    <scope>NUCLEOTIDE SEQUENCE</scope>
    <source>
        <strain evidence="2">BdmA 4</strain>
    </source>
</reference>
<proteinExistence type="predicted"/>
<sequence>MARRHTLDSGSPSAGRLSPHETAQRLESFLARWRESGGRAIDAFALAAGSEDALDLLPDVPPWVECVGALVTKDRTRVLLWLKSKPSAGESNIYEKISAGVQLPFKRPQWWASRSVRIRYYVIPPSPAGGADALLSGLEQAHGSLIVLSPPGSGEMLIQISESR</sequence>
<feature type="region of interest" description="Disordered" evidence="1">
    <location>
        <begin position="1"/>
        <end position="21"/>
    </location>
</feature>
<name>A0A3P3XV22_9SPIR</name>
<gene>
    <name evidence="2" type="ORF">SPIRO4BDMA_80116</name>
</gene>
<evidence type="ECO:0000256" key="1">
    <source>
        <dbReference type="SAM" id="MobiDB-lite"/>
    </source>
</evidence>
<dbReference type="AlphaFoldDB" id="A0A3P3XV22"/>
<organism evidence="2">
    <name type="scientific">uncultured spirochete</name>
    <dbReference type="NCBI Taxonomy" id="156406"/>
    <lineage>
        <taxon>Bacteria</taxon>
        <taxon>Pseudomonadati</taxon>
        <taxon>Spirochaetota</taxon>
        <taxon>Spirochaetia</taxon>
        <taxon>Spirochaetales</taxon>
        <taxon>environmental samples</taxon>
    </lineage>
</organism>